<dbReference type="InterPro" id="IPR013738">
    <property type="entry name" value="Beta_galactosidase_Trimer"/>
</dbReference>
<dbReference type="GO" id="GO:0004565">
    <property type="term" value="F:beta-galactosidase activity"/>
    <property type="evidence" value="ECO:0007669"/>
    <property type="project" value="UniProtKB-EC"/>
</dbReference>
<feature type="active site" description="Proton donor" evidence="7">
    <location>
        <position position="154"/>
    </location>
</feature>
<feature type="domain" description="Beta-galactosidase C-terminal" evidence="12">
    <location>
        <begin position="604"/>
        <end position="652"/>
    </location>
</feature>
<evidence type="ECO:0000259" key="12">
    <source>
        <dbReference type="Pfam" id="PF08533"/>
    </source>
</evidence>
<dbReference type="Gene3D" id="3.20.20.80">
    <property type="entry name" value="Glycosidases"/>
    <property type="match status" value="1"/>
</dbReference>
<feature type="binding site" evidence="8">
    <location>
        <position position="153"/>
    </location>
    <ligand>
        <name>substrate</name>
    </ligand>
</feature>
<dbReference type="EMBL" id="JACHMO010000001">
    <property type="protein sequence ID" value="MBB5801923.1"/>
    <property type="molecule type" value="Genomic_DNA"/>
</dbReference>
<feature type="domain" description="Beta-galactosidase trimerisation" evidence="11">
    <location>
        <begin position="395"/>
        <end position="597"/>
    </location>
</feature>
<gene>
    <name evidence="13" type="ORF">F4560_001691</name>
</gene>
<keyword evidence="5 6" id="KW-0326">Glycosidase</keyword>
<feature type="binding site" evidence="9">
    <location>
        <position position="119"/>
    </location>
    <ligand>
        <name>Zn(2+)</name>
        <dbReference type="ChEBI" id="CHEBI:29105"/>
    </ligand>
</feature>
<dbReference type="GO" id="GO:0009341">
    <property type="term" value="C:beta-galactosidase complex"/>
    <property type="evidence" value="ECO:0007669"/>
    <property type="project" value="InterPro"/>
</dbReference>
<evidence type="ECO:0000256" key="6">
    <source>
        <dbReference type="PIRNR" id="PIRNR001084"/>
    </source>
</evidence>
<feature type="binding site" evidence="8">
    <location>
        <position position="115"/>
    </location>
    <ligand>
        <name>substrate</name>
    </ligand>
</feature>
<dbReference type="Gene3D" id="3.40.50.880">
    <property type="match status" value="1"/>
</dbReference>
<protein>
    <recommendedName>
        <fullName evidence="3 6">Beta-galactosidase</fullName>
        <shortName evidence="6">Beta-gal</shortName>
        <ecNumber evidence="3 6">3.2.1.23</ecNumber>
    </recommendedName>
</protein>
<dbReference type="SUPFAM" id="SSF52317">
    <property type="entry name" value="Class I glutamine amidotransferase-like"/>
    <property type="match status" value="1"/>
</dbReference>
<dbReference type="GO" id="GO:0006012">
    <property type="term" value="P:galactose metabolic process"/>
    <property type="evidence" value="ECO:0007669"/>
    <property type="project" value="InterPro"/>
</dbReference>
<organism evidence="13 14">
    <name type="scientific">Saccharothrix ecbatanensis</name>
    <dbReference type="NCBI Taxonomy" id="1105145"/>
    <lineage>
        <taxon>Bacteria</taxon>
        <taxon>Bacillati</taxon>
        <taxon>Actinomycetota</taxon>
        <taxon>Actinomycetes</taxon>
        <taxon>Pseudonocardiales</taxon>
        <taxon>Pseudonocardiaceae</taxon>
        <taxon>Saccharothrix</taxon>
    </lineage>
</organism>
<dbReference type="RefSeq" id="WP_184918318.1">
    <property type="nucleotide sequence ID" value="NZ_JACHMO010000001.1"/>
</dbReference>
<dbReference type="CDD" id="cd03143">
    <property type="entry name" value="A4_beta-galactosidase_middle_domain"/>
    <property type="match status" value="1"/>
</dbReference>
<dbReference type="PANTHER" id="PTHR36447:SF1">
    <property type="entry name" value="BETA-GALACTOSIDASE GANA"/>
    <property type="match status" value="1"/>
</dbReference>
<evidence type="ECO:0000256" key="8">
    <source>
        <dbReference type="PIRSR" id="PIRSR001084-2"/>
    </source>
</evidence>
<dbReference type="InterPro" id="IPR029062">
    <property type="entry name" value="Class_I_gatase-like"/>
</dbReference>
<dbReference type="SUPFAM" id="SSF51445">
    <property type="entry name" value="(Trans)glycosidases"/>
    <property type="match status" value="1"/>
</dbReference>
<comment type="catalytic activity">
    <reaction evidence="1 6">
        <text>Hydrolysis of terminal non-reducing beta-D-galactose residues in beta-D-galactosides.</text>
        <dbReference type="EC" id="3.2.1.23"/>
    </reaction>
</comment>
<dbReference type="EC" id="3.2.1.23" evidence="3 6"/>
<keyword evidence="9" id="KW-0479">Metal-binding</keyword>
<dbReference type="AlphaFoldDB" id="A0A7W9HH90"/>
<proteinExistence type="inferred from homology"/>
<feature type="binding site" evidence="9">
    <location>
        <position position="161"/>
    </location>
    <ligand>
        <name>Zn(2+)</name>
        <dbReference type="ChEBI" id="CHEBI:29105"/>
    </ligand>
</feature>
<evidence type="ECO:0000256" key="1">
    <source>
        <dbReference type="ARBA" id="ARBA00001412"/>
    </source>
</evidence>
<dbReference type="Gene3D" id="2.60.40.1180">
    <property type="entry name" value="Golgi alpha-mannosidase II"/>
    <property type="match status" value="1"/>
</dbReference>
<evidence type="ECO:0000256" key="5">
    <source>
        <dbReference type="ARBA" id="ARBA00023295"/>
    </source>
</evidence>
<dbReference type="GO" id="GO:0046872">
    <property type="term" value="F:metal ion binding"/>
    <property type="evidence" value="ECO:0007669"/>
    <property type="project" value="UniProtKB-KW"/>
</dbReference>
<comment type="similarity">
    <text evidence="2 6">Belongs to the glycosyl hydrolase 42 family.</text>
</comment>
<dbReference type="PIRSF" id="PIRSF001084">
    <property type="entry name" value="B-galactosidase"/>
    <property type="match status" value="1"/>
</dbReference>
<evidence type="ECO:0000259" key="10">
    <source>
        <dbReference type="Pfam" id="PF02449"/>
    </source>
</evidence>
<keyword evidence="9" id="KW-0862">Zinc</keyword>
<name>A0A7W9HH90_9PSEU</name>
<dbReference type="InterPro" id="IPR017853">
    <property type="entry name" value="GH"/>
</dbReference>
<keyword evidence="4 6" id="KW-0378">Hydrolase</keyword>
<evidence type="ECO:0000256" key="9">
    <source>
        <dbReference type="PIRSR" id="PIRSR001084-3"/>
    </source>
</evidence>
<keyword evidence="14" id="KW-1185">Reference proteome</keyword>
<accession>A0A7W9HH90</accession>
<evidence type="ECO:0000256" key="7">
    <source>
        <dbReference type="PIRSR" id="PIRSR001084-1"/>
    </source>
</evidence>
<dbReference type="InterPro" id="IPR013529">
    <property type="entry name" value="Glyco_hydro_42_N"/>
</dbReference>
<sequence>MTTRDLTERLGGLAFGGDYNPEQWDKEVWAEDDELMRRARVNLATVGVFSWALMEPEEGRYDFAWLDAHLDRLHAGGVAVDLATPTASPPTWFTKAHPDALPVTADGVRLVHGSRDTYCLAAPAYRDAARRIASALAERYGRHPAVALWHVHNEYMTLCFCDHAAAAFRTWLRERHGTLDALNEAWGTAFWSQRYTSWDDVLPPRATQWHHNPGQSLDFRRFWSDTALAAYREQRDAIRAHSDRPVTTNLMLPGYQNLDLWAFGRELDFVTVDHYPDRPGLDAAADTAFGADRARSFGGGRPWLLMEQGANTVYAEGQVLPKDPGDIMRHTLSHIARGSDGALFFQWRQSKAGAETWHSAMVPHAGPDSRVFREVEALGDAVTRLAEVAGSTVTAEVAVLHDAEAWWASEADGLPSPALDYHLMLRRAHRALWDVGVVTDFAHPEHDLSRYRLVLAPALLLMSDAGAANLRRYVADGGTLLVQHFSGVVDERPHARLGGFPAGPLREALGVRVEEPRPLRREERITLSDGAHGTVWSEYLHLDGAEAIAAYTHGMLAGHPALTRHAYGAGHGWYLSTVLDTSDYTALIARLLGEAGVVREWPPGVEAVTRGGWRFLLNHGDDTVPLPEAAHDLLTGGPLTELPPHGWAVLRMP</sequence>
<reference evidence="13 14" key="1">
    <citation type="submission" date="2020-08" db="EMBL/GenBank/DDBJ databases">
        <title>Sequencing the genomes of 1000 actinobacteria strains.</title>
        <authorList>
            <person name="Klenk H.-P."/>
        </authorList>
    </citation>
    <scope>NUCLEOTIDE SEQUENCE [LARGE SCALE GENOMIC DNA]</scope>
    <source>
        <strain evidence="13 14">DSM 45486</strain>
    </source>
</reference>
<evidence type="ECO:0000256" key="4">
    <source>
        <dbReference type="ARBA" id="ARBA00022801"/>
    </source>
</evidence>
<dbReference type="Pfam" id="PF08533">
    <property type="entry name" value="Glyco_hydro_42C"/>
    <property type="match status" value="1"/>
</dbReference>
<evidence type="ECO:0000313" key="13">
    <source>
        <dbReference type="EMBL" id="MBB5801923.1"/>
    </source>
</evidence>
<evidence type="ECO:0000313" key="14">
    <source>
        <dbReference type="Proteomes" id="UP000552097"/>
    </source>
</evidence>
<dbReference type="Pfam" id="PF08532">
    <property type="entry name" value="Glyco_hydro_42M"/>
    <property type="match status" value="1"/>
</dbReference>
<feature type="active site" description="Nucleophile" evidence="7">
    <location>
        <position position="307"/>
    </location>
</feature>
<feature type="binding site" evidence="9">
    <location>
        <position position="159"/>
    </location>
    <ligand>
        <name>Zn(2+)</name>
        <dbReference type="ChEBI" id="CHEBI:29105"/>
    </ligand>
</feature>
<dbReference type="Proteomes" id="UP000552097">
    <property type="component" value="Unassembled WGS sequence"/>
</dbReference>
<evidence type="ECO:0000256" key="2">
    <source>
        <dbReference type="ARBA" id="ARBA00005940"/>
    </source>
</evidence>
<evidence type="ECO:0000259" key="11">
    <source>
        <dbReference type="Pfam" id="PF08532"/>
    </source>
</evidence>
<dbReference type="InterPro" id="IPR003476">
    <property type="entry name" value="Glyco_hydro_42"/>
</dbReference>
<dbReference type="Pfam" id="PF02449">
    <property type="entry name" value="Glyco_hydro_42"/>
    <property type="match status" value="1"/>
</dbReference>
<dbReference type="InterPro" id="IPR013739">
    <property type="entry name" value="Beta_galactosidase_C"/>
</dbReference>
<evidence type="ECO:0000256" key="3">
    <source>
        <dbReference type="ARBA" id="ARBA00012756"/>
    </source>
</evidence>
<dbReference type="InterPro" id="IPR013780">
    <property type="entry name" value="Glyco_hydro_b"/>
</dbReference>
<comment type="caution">
    <text evidence="13">The sequence shown here is derived from an EMBL/GenBank/DDBJ whole genome shotgun (WGS) entry which is preliminary data.</text>
</comment>
<dbReference type="PANTHER" id="PTHR36447">
    <property type="entry name" value="BETA-GALACTOSIDASE GANA"/>
    <property type="match status" value="1"/>
</dbReference>
<feature type="domain" description="Glycoside hydrolase family 42 N-terminal" evidence="10">
    <location>
        <begin position="18"/>
        <end position="384"/>
    </location>
</feature>